<dbReference type="RefSeq" id="WP_062279559.1">
    <property type="nucleotide sequence ID" value="NZ_DF968181.1"/>
</dbReference>
<dbReference type="AlphaFoldDB" id="A0A0S7BJ36"/>
<keyword evidence="1" id="KW-1133">Transmembrane helix</keyword>
<sequence length="329" mass="37307">MNLNSYRQAMDKIRMSDECTNEILDRMMRESGKNQVSPIRRTVVSIGFGVLIIMILGFAAYVLGGYEVFRNYFSKDSAVVEMPQLFTYMDFDQLAVYQSTPTGRLIDDDEIAIDVVGIIGNENVADVMLDITFKQLKDLSFPNYQYTLLLDGVLLQGMSDLIPVETENMPSNCQRIMFELLSTDQISGKTLTLRLRGLRQPSVDTDKAEKLFNYGYELSIPLTFTGKSKIVVENQTFRDGMLHQVLISPLSCTLEFDEITGRKIMDNGIGDLLVIQLKNNKIIDWRGHFTGAIAAQWVDRIRFVYTFRVPLDPADIESITFDGIPLSLE</sequence>
<feature type="transmembrane region" description="Helical" evidence="1">
    <location>
        <begin position="43"/>
        <end position="64"/>
    </location>
</feature>
<accession>A0A0S7BJ36</accession>
<evidence type="ECO:0000313" key="2">
    <source>
        <dbReference type="EMBL" id="GAP40348.1"/>
    </source>
</evidence>
<reference evidence="2" key="1">
    <citation type="journal article" date="2015" name="Genome Announc.">
        <title>Draft Genome Sequence of Anaerolineae Strain TC1, a Novel Isolate from a Methanogenic Wastewater Treatment System.</title>
        <authorList>
            <person name="Matsuura N."/>
            <person name="Tourlousse D.M."/>
            <person name="Sun L."/>
            <person name="Toyonaga M."/>
            <person name="Kuroda K."/>
            <person name="Ohashi A."/>
            <person name="Cruz R."/>
            <person name="Yamaguchi T."/>
            <person name="Sekiguchi Y."/>
        </authorList>
    </citation>
    <scope>NUCLEOTIDE SEQUENCE [LARGE SCALE GENOMIC DNA]</scope>
    <source>
        <strain evidence="2">TC1</strain>
    </source>
</reference>
<evidence type="ECO:0008006" key="4">
    <source>
        <dbReference type="Google" id="ProtNLM"/>
    </source>
</evidence>
<evidence type="ECO:0000256" key="1">
    <source>
        <dbReference type="SAM" id="Phobius"/>
    </source>
</evidence>
<protein>
    <recommendedName>
        <fullName evidence="4">DUF4179 domain-containing protein</fullName>
    </recommendedName>
</protein>
<dbReference type="Proteomes" id="UP000053370">
    <property type="component" value="Unassembled WGS sequence"/>
</dbReference>
<keyword evidence="3" id="KW-1185">Reference proteome</keyword>
<dbReference type="EMBL" id="DF968181">
    <property type="protein sequence ID" value="GAP40348.1"/>
    <property type="molecule type" value="Genomic_DNA"/>
</dbReference>
<keyword evidence="1" id="KW-0812">Transmembrane</keyword>
<organism evidence="2">
    <name type="scientific">Flexilinea flocculi</name>
    <dbReference type="NCBI Taxonomy" id="1678840"/>
    <lineage>
        <taxon>Bacteria</taxon>
        <taxon>Bacillati</taxon>
        <taxon>Chloroflexota</taxon>
        <taxon>Anaerolineae</taxon>
        <taxon>Anaerolineales</taxon>
        <taxon>Anaerolineaceae</taxon>
        <taxon>Flexilinea</taxon>
    </lineage>
</organism>
<name>A0A0S7BJ36_9CHLR</name>
<evidence type="ECO:0000313" key="3">
    <source>
        <dbReference type="Proteomes" id="UP000053370"/>
    </source>
</evidence>
<proteinExistence type="predicted"/>
<keyword evidence="1" id="KW-0472">Membrane</keyword>
<gene>
    <name evidence="2" type="ORF">ATC1_13320</name>
</gene>